<dbReference type="InterPro" id="IPR005119">
    <property type="entry name" value="LysR_subst-bd"/>
</dbReference>
<evidence type="ECO:0000313" key="7">
    <source>
        <dbReference type="Proteomes" id="UP000830835"/>
    </source>
</evidence>
<proteinExistence type="inferred from homology"/>
<evidence type="ECO:0000256" key="3">
    <source>
        <dbReference type="ARBA" id="ARBA00023125"/>
    </source>
</evidence>
<keyword evidence="3" id="KW-0238">DNA-binding</keyword>
<evidence type="ECO:0000313" key="6">
    <source>
        <dbReference type="EMBL" id="MCJ2543841.1"/>
    </source>
</evidence>
<feature type="domain" description="HTH lysR-type" evidence="5">
    <location>
        <begin position="1"/>
        <end position="58"/>
    </location>
</feature>
<dbReference type="RefSeq" id="WP_244351796.1">
    <property type="nucleotide sequence ID" value="NZ_JAFIRA010000038.1"/>
</dbReference>
<comment type="similarity">
    <text evidence="1">Belongs to the LysR transcriptional regulatory family.</text>
</comment>
<dbReference type="PANTHER" id="PTHR30126:SF39">
    <property type="entry name" value="HTH-TYPE TRANSCRIPTIONAL REGULATOR CYSL"/>
    <property type="match status" value="1"/>
</dbReference>
<evidence type="ECO:0000256" key="1">
    <source>
        <dbReference type="ARBA" id="ARBA00009437"/>
    </source>
</evidence>
<dbReference type="Gene3D" id="3.40.190.290">
    <property type="match status" value="1"/>
</dbReference>
<dbReference type="CDD" id="cd08420">
    <property type="entry name" value="PBP2_CysL_like"/>
    <property type="match status" value="1"/>
</dbReference>
<dbReference type="EMBL" id="JAFIRA010000038">
    <property type="protein sequence ID" value="MCJ2543841.1"/>
    <property type="molecule type" value="Genomic_DNA"/>
</dbReference>
<name>A0ABT0CDJ0_THEVL</name>
<evidence type="ECO:0000259" key="5">
    <source>
        <dbReference type="PROSITE" id="PS50931"/>
    </source>
</evidence>
<dbReference type="InterPro" id="IPR036388">
    <property type="entry name" value="WH-like_DNA-bd_sf"/>
</dbReference>
<organism evidence="6 7">
    <name type="scientific">Thermostichus vulcanus str. 'Rupite'</name>
    <dbReference type="NCBI Taxonomy" id="2813851"/>
    <lineage>
        <taxon>Bacteria</taxon>
        <taxon>Bacillati</taxon>
        <taxon>Cyanobacteriota</taxon>
        <taxon>Cyanophyceae</taxon>
        <taxon>Thermostichales</taxon>
        <taxon>Thermostichaceae</taxon>
        <taxon>Thermostichus</taxon>
    </lineage>
</organism>
<dbReference type="PROSITE" id="PS50931">
    <property type="entry name" value="HTH_LYSR"/>
    <property type="match status" value="1"/>
</dbReference>
<gene>
    <name evidence="6" type="ORF">JX360_13180</name>
</gene>
<dbReference type="Pfam" id="PF00126">
    <property type="entry name" value="HTH_1"/>
    <property type="match status" value="1"/>
</dbReference>
<keyword evidence="4" id="KW-0804">Transcription</keyword>
<accession>A0ABT0CDJ0</accession>
<evidence type="ECO:0000256" key="4">
    <source>
        <dbReference type="ARBA" id="ARBA00023163"/>
    </source>
</evidence>
<dbReference type="Proteomes" id="UP000830835">
    <property type="component" value="Unassembled WGS sequence"/>
</dbReference>
<dbReference type="SUPFAM" id="SSF53850">
    <property type="entry name" value="Periplasmic binding protein-like II"/>
    <property type="match status" value="1"/>
</dbReference>
<protein>
    <submittedName>
        <fullName evidence="6">LysR family transcriptional regulator</fullName>
    </submittedName>
</protein>
<dbReference type="Pfam" id="PF03466">
    <property type="entry name" value="LysR_substrate"/>
    <property type="match status" value="1"/>
</dbReference>
<dbReference type="Gene3D" id="1.10.10.10">
    <property type="entry name" value="Winged helix-like DNA-binding domain superfamily/Winged helix DNA-binding domain"/>
    <property type="match status" value="1"/>
</dbReference>
<reference evidence="6" key="1">
    <citation type="submission" date="2021-02" db="EMBL/GenBank/DDBJ databases">
        <title>The CRISPR/cas machinery reduction and long-range gene transfer in the hot spring cyanobacterium Synechococcus.</title>
        <authorList>
            <person name="Dvorak P."/>
            <person name="Jahodarova E."/>
            <person name="Hasler P."/>
            <person name="Poulickova A."/>
        </authorList>
    </citation>
    <scope>NUCLEOTIDE SEQUENCE</scope>
    <source>
        <strain evidence="6">Rupite</strain>
    </source>
</reference>
<comment type="caution">
    <text evidence="6">The sequence shown here is derived from an EMBL/GenBank/DDBJ whole genome shotgun (WGS) entry which is preliminary data.</text>
</comment>
<evidence type="ECO:0000256" key="2">
    <source>
        <dbReference type="ARBA" id="ARBA00023015"/>
    </source>
</evidence>
<dbReference type="PRINTS" id="PR00039">
    <property type="entry name" value="HTHLYSR"/>
</dbReference>
<dbReference type="InterPro" id="IPR036390">
    <property type="entry name" value="WH_DNA-bd_sf"/>
</dbReference>
<keyword evidence="2" id="KW-0805">Transcription regulation</keyword>
<dbReference type="InterPro" id="IPR000847">
    <property type="entry name" value="LysR_HTH_N"/>
</dbReference>
<dbReference type="PANTHER" id="PTHR30126">
    <property type="entry name" value="HTH-TYPE TRANSCRIPTIONAL REGULATOR"/>
    <property type="match status" value="1"/>
</dbReference>
<keyword evidence="7" id="KW-1185">Reference proteome</keyword>
<dbReference type="SUPFAM" id="SSF46785">
    <property type="entry name" value="Winged helix' DNA-binding domain"/>
    <property type="match status" value="1"/>
</dbReference>
<sequence>MTLEQLRIFLAVAEHLHFTRAATALFITQPAVSAAIQTLERSYGSRLFHRLGRRVELTEAGRWLQTHAQQILDQVHQLEQGLRELNQLQMGELHLGSSLTIGNYWLPYRISTYKQRYPGIRVHCTLANTEAIGEGVLRGDFDLGLVEGVVRSEDQTQLEQRIIGWDRLCVIVGPKHPWFHRREVSIAELTTTDWIVREPGSGTQQHFEAALAQWGIPPESLSVILQLQSGEMVKALVSQGSAAAAISEMMIRNEVRLGDLQAVPLTSGSDALQRPFLLLKHRQRYTSRAAQAFEDLLEQVVAPSFPP</sequence>